<feature type="chain" id="PRO_5041674981" description="Transmembrane protein" evidence="2">
    <location>
        <begin position="18"/>
        <end position="1069"/>
    </location>
</feature>
<sequence length="1069" mass="124406">MLIFQLLILAFDTTVFDQSQTIISSPVSLQSVLNGILKDPQLFQTHNFTQLRQNRLFLQNYMDFQAQKLIQLQQQLQSNSLSFKNFNYLHNEIYLSGESYQTFSYFKGADPASFQLVYNLSAPNPGSFDPVPSFTQANDPFPEFSPLEETIVSDIRSNSFTFPSNRENQEFDGTSLLTGLVFSKLDKAVFYVDVSKGLGNQLRNNLDHFSVALELVGPYVEIDVYSVGEVVKQVFSGRAKDVRTKYIFQMFEEDDKVDYISGKLVADHIQKIGAKYNGTGTMVQVFVIAQAISVKKNNKPSCKLTDNIKVVVISTKIVHQKVNNQFDNKIISKNKYYATYQNIQSLVNSSVSQFNYLQECEVIELLMETIEMTGQKQYLQELRYHIIQVLQKYLSNEIQLSQPIVSSSSLNKQKVLYYVLPVVKDNKLLGIVAKSISVFQIYEMIVSQHLEYFVSNLFFIPQQYSKYNLSLEMQIRQRKYIESQEIETNIQDSFIQLNFEKNQILQSYLNTNDNIFLNNNTLTKVNDKTKLTGLSNLVVLNRLSKDTIQFNDQLSFIETVNTSYSEAKYIFTDYSTNSSKQLLYIGEQCYIDSNQYLMLFKLKYNEHSLIKYDNCTLFKEVMKTNQCLKYYDDNITIKIPFQNLQFYQNNVLLNPYILNQAQVYEELEKLEIKDILQLSNSDLTASALTEYLLTIPNLNIQVKITQQLLFQIKFQRLMFYIAQENLKNIQTQPICIYSQFNQMFTCSNENNKQNIEIFDASMQKYQRFDFGNKQWLVNHDKDEFPSNCYASWLLINKQSTSKLLLTNSFHHSESIIKYSKFIGTKSLVLTNPLSEPYNYSPYLFMEQIYDQKQLEQNIFGSNQEFIIDAGAFIVLHNNQVSQRQQQEQLNQFNMFDSHICQQFGQSWYMVDILFRAGVLQASYIITAGKFCMRYAIVSNDSYSFSIDNINFKLDRISDSLLFKLQILTPDMYNLFQDVKPSTCFSSMNGLNTFLTKYLKKYDFKFEISSTRMYEFTNAYTLKQQIIEPPFTLKQELTDVKQSSSARVIFYLIVLVTALMFVTLNSNWIN</sequence>
<name>A0AA86U3M1_9EUKA</name>
<keyword evidence="2" id="KW-0732">Signal</keyword>
<dbReference type="EMBL" id="CATOUU010000664">
    <property type="protein sequence ID" value="CAI9939324.1"/>
    <property type="molecule type" value="Genomic_DNA"/>
</dbReference>
<keyword evidence="1" id="KW-0812">Transmembrane</keyword>
<comment type="caution">
    <text evidence="3">The sequence shown here is derived from an EMBL/GenBank/DDBJ whole genome shotgun (WGS) entry which is preliminary data.</text>
</comment>
<feature type="transmembrane region" description="Helical" evidence="1">
    <location>
        <begin position="1047"/>
        <end position="1068"/>
    </location>
</feature>
<protein>
    <recommendedName>
        <fullName evidence="6">Transmembrane protein</fullName>
    </recommendedName>
</protein>
<evidence type="ECO:0008006" key="6">
    <source>
        <dbReference type="Google" id="ProtNLM"/>
    </source>
</evidence>
<dbReference type="EMBL" id="CAXDID020000063">
    <property type="protein sequence ID" value="CAL6011134.1"/>
    <property type="molecule type" value="Genomic_DNA"/>
</dbReference>
<proteinExistence type="predicted"/>
<accession>A0AA86U3M1</accession>
<keyword evidence="1" id="KW-1133">Transmembrane helix</keyword>
<evidence type="ECO:0000313" key="3">
    <source>
        <dbReference type="EMBL" id="CAI9939324.1"/>
    </source>
</evidence>
<evidence type="ECO:0000313" key="5">
    <source>
        <dbReference type="Proteomes" id="UP001642409"/>
    </source>
</evidence>
<reference evidence="4 5" key="2">
    <citation type="submission" date="2024-07" db="EMBL/GenBank/DDBJ databases">
        <authorList>
            <person name="Akdeniz Z."/>
        </authorList>
    </citation>
    <scope>NUCLEOTIDE SEQUENCE [LARGE SCALE GENOMIC DNA]</scope>
</reference>
<dbReference type="Proteomes" id="UP001642409">
    <property type="component" value="Unassembled WGS sequence"/>
</dbReference>
<evidence type="ECO:0000256" key="2">
    <source>
        <dbReference type="SAM" id="SignalP"/>
    </source>
</evidence>
<reference evidence="3" key="1">
    <citation type="submission" date="2023-06" db="EMBL/GenBank/DDBJ databases">
        <authorList>
            <person name="Kurt Z."/>
        </authorList>
    </citation>
    <scope>NUCLEOTIDE SEQUENCE</scope>
</reference>
<feature type="signal peptide" evidence="2">
    <location>
        <begin position="1"/>
        <end position="17"/>
    </location>
</feature>
<evidence type="ECO:0000256" key="1">
    <source>
        <dbReference type="SAM" id="Phobius"/>
    </source>
</evidence>
<organism evidence="3">
    <name type="scientific">Hexamita inflata</name>
    <dbReference type="NCBI Taxonomy" id="28002"/>
    <lineage>
        <taxon>Eukaryota</taxon>
        <taxon>Metamonada</taxon>
        <taxon>Diplomonadida</taxon>
        <taxon>Hexamitidae</taxon>
        <taxon>Hexamitinae</taxon>
        <taxon>Hexamita</taxon>
    </lineage>
</organism>
<evidence type="ECO:0000313" key="4">
    <source>
        <dbReference type="EMBL" id="CAL6011134.1"/>
    </source>
</evidence>
<gene>
    <name evidence="4" type="ORF">HINF_LOCUS22512</name>
    <name evidence="3" type="ORF">HINF_LOCUS26969</name>
</gene>
<keyword evidence="1" id="KW-0472">Membrane</keyword>
<dbReference type="AlphaFoldDB" id="A0AA86U3M1"/>
<keyword evidence="5" id="KW-1185">Reference proteome</keyword>